<feature type="region of interest" description="Disordered" evidence="1">
    <location>
        <begin position="97"/>
        <end position="118"/>
    </location>
</feature>
<proteinExistence type="predicted"/>
<evidence type="ECO:0000313" key="3">
    <source>
        <dbReference type="Proteomes" id="UP001549110"/>
    </source>
</evidence>
<dbReference type="RefSeq" id="WP_331931471.1">
    <property type="nucleotide sequence ID" value="NZ_JBEPLU010000001.1"/>
</dbReference>
<feature type="compositionally biased region" description="Basic and acidic residues" evidence="1">
    <location>
        <begin position="97"/>
        <end position="110"/>
    </location>
</feature>
<dbReference type="NCBIfam" id="TIGR00741">
    <property type="entry name" value="yfiA"/>
    <property type="match status" value="1"/>
</dbReference>
<keyword evidence="3" id="KW-1185">Reference proteome</keyword>
<dbReference type="Pfam" id="PF02482">
    <property type="entry name" value="Ribosomal_S30AE"/>
    <property type="match status" value="1"/>
</dbReference>
<gene>
    <name evidence="2" type="ORF">ABID41_001104</name>
</gene>
<dbReference type="InterPro" id="IPR036567">
    <property type="entry name" value="RHF-like"/>
</dbReference>
<dbReference type="Gene3D" id="3.30.160.100">
    <property type="entry name" value="Ribosome hibernation promotion factor-like"/>
    <property type="match status" value="1"/>
</dbReference>
<comment type="caution">
    <text evidence="2">The sequence shown here is derived from an EMBL/GenBank/DDBJ whole genome shotgun (WGS) entry which is preliminary data.</text>
</comment>
<organism evidence="2 3">
    <name type="scientific">Phenylobacterium koreense</name>
    <dbReference type="NCBI Taxonomy" id="266125"/>
    <lineage>
        <taxon>Bacteria</taxon>
        <taxon>Pseudomonadati</taxon>
        <taxon>Pseudomonadota</taxon>
        <taxon>Alphaproteobacteria</taxon>
        <taxon>Caulobacterales</taxon>
        <taxon>Caulobacteraceae</taxon>
        <taxon>Phenylobacterium</taxon>
    </lineage>
</organism>
<accession>A0ABV2EG51</accession>
<dbReference type="EMBL" id="JBEPLU010000001">
    <property type="protein sequence ID" value="MET3526009.1"/>
    <property type="molecule type" value="Genomic_DNA"/>
</dbReference>
<evidence type="ECO:0000256" key="1">
    <source>
        <dbReference type="SAM" id="MobiDB-lite"/>
    </source>
</evidence>
<evidence type="ECO:0000313" key="2">
    <source>
        <dbReference type="EMBL" id="MET3526009.1"/>
    </source>
</evidence>
<dbReference type="Proteomes" id="UP001549110">
    <property type="component" value="Unassembled WGS sequence"/>
</dbReference>
<reference evidence="2 3" key="1">
    <citation type="submission" date="2024-06" db="EMBL/GenBank/DDBJ databases">
        <title>Genomic Encyclopedia of Type Strains, Phase IV (KMG-IV): sequencing the most valuable type-strain genomes for metagenomic binning, comparative biology and taxonomic classification.</title>
        <authorList>
            <person name="Goeker M."/>
        </authorList>
    </citation>
    <scope>NUCLEOTIDE SEQUENCE [LARGE SCALE GENOMIC DNA]</scope>
    <source>
        <strain evidence="2 3">DSM 17809</strain>
    </source>
</reference>
<name>A0ABV2EG51_9CAUL</name>
<dbReference type="InterPro" id="IPR003489">
    <property type="entry name" value="RHF/RaiA"/>
</dbReference>
<sequence>MQVRVTGKQVDVGAAFRERAADELSACVGKHFERGGRADVVLGREGHAFKVDCEVTLTSGQQLTSHGTGEDAHQALDAAVTRMEQQVRRLTERLKDHHPQALAKQREHAARFVAQPTD</sequence>
<dbReference type="SUPFAM" id="SSF69754">
    <property type="entry name" value="Ribosome binding protein Y (YfiA homologue)"/>
    <property type="match status" value="1"/>
</dbReference>
<protein>
    <submittedName>
        <fullName evidence="2">Ribosomal subunit interface protein</fullName>
    </submittedName>
</protein>